<evidence type="ECO:0000313" key="8">
    <source>
        <dbReference type="EMBL" id="EEB07253.1"/>
    </source>
</evidence>
<dbReference type="eggNOG" id="ENOG502RZW2">
    <property type="taxonomic scope" value="Eukaryota"/>
</dbReference>
<dbReference type="GO" id="GO:0005886">
    <property type="term" value="C:plasma membrane"/>
    <property type="evidence" value="ECO:0000318"/>
    <property type="project" value="GO_Central"/>
</dbReference>
<dbReference type="GO" id="GO:0032126">
    <property type="term" value="C:eisosome"/>
    <property type="evidence" value="ECO:0000318"/>
    <property type="project" value="GO_Central"/>
</dbReference>
<feature type="compositionally biased region" description="Low complexity" evidence="5">
    <location>
        <begin position="166"/>
        <end position="177"/>
    </location>
</feature>
<feature type="transmembrane region" description="Helical" evidence="6">
    <location>
        <begin position="131"/>
        <end position="150"/>
    </location>
</feature>
<evidence type="ECO:0000256" key="6">
    <source>
        <dbReference type="SAM" id="Phobius"/>
    </source>
</evidence>
<dbReference type="HOGENOM" id="CLU_098356_1_0_1"/>
<dbReference type="VEuPathDB" id="FungiDB:SJAG_02338"/>
<keyword evidence="4 6" id="KW-0472">Membrane</keyword>
<dbReference type="Pfam" id="PF01284">
    <property type="entry name" value="MARVEL"/>
    <property type="match status" value="1"/>
</dbReference>
<proteinExistence type="predicted"/>
<feature type="transmembrane region" description="Helical" evidence="6">
    <location>
        <begin position="43"/>
        <end position="66"/>
    </location>
</feature>
<dbReference type="GO" id="GO:0035838">
    <property type="term" value="C:growing cell tip"/>
    <property type="evidence" value="ECO:0007669"/>
    <property type="project" value="EnsemblFungi"/>
</dbReference>
<dbReference type="Proteomes" id="UP000001744">
    <property type="component" value="Unassembled WGS sequence"/>
</dbReference>
<evidence type="ECO:0000313" key="9">
    <source>
        <dbReference type="JaponicusDB" id="SJAG_02338"/>
    </source>
</evidence>
<keyword evidence="2 6" id="KW-0812">Transmembrane</keyword>
<dbReference type="GO" id="GO:0070941">
    <property type="term" value="P:eisosome assembly"/>
    <property type="evidence" value="ECO:0000318"/>
    <property type="project" value="GO_Central"/>
</dbReference>
<protein>
    <submittedName>
        <fullName evidence="8">Non classical export pathway protein</fullName>
    </submittedName>
</protein>
<dbReference type="RefSeq" id="XP_002173546.1">
    <property type="nucleotide sequence ID" value="XM_002173510.2"/>
</dbReference>
<dbReference type="OMA" id="NSRINYC"/>
<evidence type="ECO:0000256" key="2">
    <source>
        <dbReference type="ARBA" id="ARBA00022692"/>
    </source>
</evidence>
<dbReference type="GO" id="GO:0072659">
    <property type="term" value="P:protein localization to plasma membrane"/>
    <property type="evidence" value="ECO:0000318"/>
    <property type="project" value="GO_Central"/>
</dbReference>
<dbReference type="PANTHER" id="PTHR28165">
    <property type="entry name" value="NON-CLASSICAL EXPORT PROTEIN 2-RELATED"/>
    <property type="match status" value="1"/>
</dbReference>
<feature type="transmembrane region" description="Helical" evidence="6">
    <location>
        <begin position="78"/>
        <end position="98"/>
    </location>
</feature>
<accession>B6K272</accession>
<dbReference type="STRING" id="402676.B6K272"/>
<dbReference type="InterPro" id="IPR008253">
    <property type="entry name" value="Marvel"/>
</dbReference>
<organism evidence="8 10">
    <name type="scientific">Schizosaccharomyces japonicus (strain yFS275 / FY16936)</name>
    <name type="common">Fission yeast</name>
    <dbReference type="NCBI Taxonomy" id="402676"/>
    <lineage>
        <taxon>Eukaryota</taxon>
        <taxon>Fungi</taxon>
        <taxon>Dikarya</taxon>
        <taxon>Ascomycota</taxon>
        <taxon>Taphrinomycotina</taxon>
        <taxon>Schizosaccharomycetes</taxon>
        <taxon>Schizosaccharomycetales</taxon>
        <taxon>Schizosaccharomycetaceae</taxon>
        <taxon>Schizosaccharomyces</taxon>
    </lineage>
</organism>
<dbReference type="AlphaFoldDB" id="B6K272"/>
<dbReference type="JaponicusDB" id="SJAG_02338">
    <property type="gene designation" value="fhn1"/>
</dbReference>
<evidence type="ECO:0000256" key="4">
    <source>
        <dbReference type="ARBA" id="ARBA00023136"/>
    </source>
</evidence>
<dbReference type="OrthoDB" id="5423111at2759"/>
<evidence type="ECO:0000256" key="3">
    <source>
        <dbReference type="ARBA" id="ARBA00022989"/>
    </source>
</evidence>
<keyword evidence="10" id="KW-1185">Reference proteome</keyword>
<comment type="subcellular location">
    <subcellularLocation>
        <location evidence="1">Membrane</location>
        <topology evidence="1">Multi-pass membrane protein</topology>
    </subcellularLocation>
</comment>
<dbReference type="GO" id="GO:0007009">
    <property type="term" value="P:plasma membrane organization"/>
    <property type="evidence" value="ECO:0007669"/>
    <property type="project" value="EnsemblFungi"/>
</dbReference>
<sequence length="177" mass="19491">MVKQYGLYTWLMRPAQLITASIVLGLSAALVDQQTTGGSPPRINFAVAVGCISIICFFITAFGVFLPNILGHPWFISALDFINMILCLAGGVALAVAIRVHACNNQPYLDANRYTQGSGKRCRELKALTFFLWWLFALYFVSWVVQFFIAKQNIPSSTYKGRKRGPAVAPRPAVSAV</sequence>
<dbReference type="InterPro" id="IPR052649">
    <property type="entry name" value="NCE102-like"/>
</dbReference>
<feature type="region of interest" description="Disordered" evidence="5">
    <location>
        <begin position="158"/>
        <end position="177"/>
    </location>
</feature>
<evidence type="ECO:0000256" key="1">
    <source>
        <dbReference type="ARBA" id="ARBA00004141"/>
    </source>
</evidence>
<name>B6K272_SCHJY</name>
<evidence type="ECO:0000313" key="10">
    <source>
        <dbReference type="Proteomes" id="UP000001744"/>
    </source>
</evidence>
<evidence type="ECO:0000256" key="5">
    <source>
        <dbReference type="SAM" id="MobiDB-lite"/>
    </source>
</evidence>
<keyword evidence="3 6" id="KW-1133">Transmembrane helix</keyword>
<gene>
    <name evidence="9" type="primary">fhn1</name>
    <name evidence="8" type="ORF">SJAG_02338</name>
</gene>
<dbReference type="PANTHER" id="PTHR28165:SF1">
    <property type="entry name" value="NON-CLASSICAL EXPORT PROTEIN 2-RELATED"/>
    <property type="match status" value="1"/>
</dbReference>
<reference evidence="8 10" key="1">
    <citation type="journal article" date="2011" name="Science">
        <title>Comparative functional genomics of the fission yeasts.</title>
        <authorList>
            <person name="Rhind N."/>
            <person name="Chen Z."/>
            <person name="Yassour M."/>
            <person name="Thompson D.A."/>
            <person name="Haas B.J."/>
            <person name="Habib N."/>
            <person name="Wapinski I."/>
            <person name="Roy S."/>
            <person name="Lin M.F."/>
            <person name="Heiman D.I."/>
            <person name="Young S.K."/>
            <person name="Furuya K."/>
            <person name="Guo Y."/>
            <person name="Pidoux A."/>
            <person name="Chen H.M."/>
            <person name="Robbertse B."/>
            <person name="Goldberg J.M."/>
            <person name="Aoki K."/>
            <person name="Bayne E.H."/>
            <person name="Berlin A.M."/>
            <person name="Desjardins C.A."/>
            <person name="Dobbs E."/>
            <person name="Dukaj L."/>
            <person name="Fan L."/>
            <person name="FitzGerald M.G."/>
            <person name="French C."/>
            <person name="Gujja S."/>
            <person name="Hansen K."/>
            <person name="Keifenheim D."/>
            <person name="Levin J.Z."/>
            <person name="Mosher R.A."/>
            <person name="Mueller C.A."/>
            <person name="Pfiffner J."/>
            <person name="Priest M."/>
            <person name="Russ C."/>
            <person name="Smialowska A."/>
            <person name="Swoboda P."/>
            <person name="Sykes S.M."/>
            <person name="Vaughn M."/>
            <person name="Vengrova S."/>
            <person name="Yoder R."/>
            <person name="Zeng Q."/>
            <person name="Allshire R."/>
            <person name="Baulcombe D."/>
            <person name="Birren B.W."/>
            <person name="Brown W."/>
            <person name="Ekwall K."/>
            <person name="Kellis M."/>
            <person name="Leatherwood J."/>
            <person name="Levin H."/>
            <person name="Margalit H."/>
            <person name="Martienssen R."/>
            <person name="Nieduszynski C.A."/>
            <person name="Spatafora J.W."/>
            <person name="Friedman N."/>
            <person name="Dalgaard J.Z."/>
            <person name="Baumann P."/>
            <person name="Niki H."/>
            <person name="Regev A."/>
            <person name="Nusbaum C."/>
        </authorList>
    </citation>
    <scope>NUCLEOTIDE SEQUENCE [LARGE SCALE GENOMIC DNA]</scope>
    <source>
        <strain evidence="10">yFS275 / FY16936</strain>
    </source>
</reference>
<dbReference type="GeneID" id="7049083"/>
<dbReference type="EMBL" id="KE651166">
    <property type="protein sequence ID" value="EEB07253.1"/>
    <property type="molecule type" value="Genomic_DNA"/>
</dbReference>
<evidence type="ECO:0000259" key="7">
    <source>
        <dbReference type="Pfam" id="PF01284"/>
    </source>
</evidence>
<feature type="domain" description="MARVEL" evidence="7">
    <location>
        <begin position="9"/>
        <end position="144"/>
    </location>
</feature>